<dbReference type="AlphaFoldDB" id="A0A8H4UM19"/>
<proteinExistence type="predicted"/>
<protein>
    <submittedName>
        <fullName evidence="2">Uncharacterized protein</fullName>
    </submittedName>
</protein>
<feature type="region of interest" description="Disordered" evidence="1">
    <location>
        <begin position="74"/>
        <end position="126"/>
    </location>
</feature>
<dbReference type="OrthoDB" id="5094920at2759"/>
<keyword evidence="3" id="KW-1185">Reference proteome</keyword>
<feature type="compositionally biased region" description="Low complexity" evidence="1">
    <location>
        <begin position="86"/>
        <end position="95"/>
    </location>
</feature>
<evidence type="ECO:0000313" key="3">
    <source>
        <dbReference type="Proteomes" id="UP000635477"/>
    </source>
</evidence>
<reference evidence="2" key="2">
    <citation type="submission" date="2020-05" db="EMBL/GenBank/DDBJ databases">
        <authorList>
            <person name="Kim H.-S."/>
            <person name="Proctor R.H."/>
            <person name="Brown D.W."/>
        </authorList>
    </citation>
    <scope>NUCLEOTIDE SEQUENCE</scope>
    <source>
        <strain evidence="2">NRRL 22465</strain>
    </source>
</reference>
<dbReference type="EMBL" id="JABEYC010000287">
    <property type="protein sequence ID" value="KAF4979575.1"/>
    <property type="molecule type" value="Genomic_DNA"/>
</dbReference>
<dbReference type="Proteomes" id="UP000635477">
    <property type="component" value="Unassembled WGS sequence"/>
</dbReference>
<sequence length="291" mass="32814">MSSNANTTSNSESCDQGLSMASFYFPDAHTAISFFNNDLASAPYYSIRGDDGCYATEEVGSSYGGQIPSSYMSTFQAEKRTPSPPSLTTSGTLSLDDWASYNSGNSRSDRSEQDVPSRPPTPNLRRQSTMLAEITHDDVPPLTLPEPKTKPCTHQGLPLSLHPESRRAYGVLPVEAANEPALPAYHVHQLDWENAVDIWELSKKSKQLEQEIKTLDWDSNHPFESHHKTGSPEYRREHAVWRDLRRKRIDCDPTSKQQAQSDQVFFRLFEIKANRAEGRIVGGQQDLFWYK</sequence>
<evidence type="ECO:0000313" key="2">
    <source>
        <dbReference type="EMBL" id="KAF4979575.1"/>
    </source>
</evidence>
<evidence type="ECO:0000256" key="1">
    <source>
        <dbReference type="SAM" id="MobiDB-lite"/>
    </source>
</evidence>
<name>A0A8H4UM19_9HYPO</name>
<comment type="caution">
    <text evidence="2">The sequence shown here is derived from an EMBL/GenBank/DDBJ whole genome shotgun (WGS) entry which is preliminary data.</text>
</comment>
<reference evidence="2" key="1">
    <citation type="journal article" date="2020" name="BMC Genomics">
        <title>Correction to: Identification and distribution of gene clusters required for synthesis of sphingolipid metabolism inhibitors in diverse species of the filamentous fungus Fusarium.</title>
        <authorList>
            <person name="Kim H.S."/>
            <person name="Lohmar J.M."/>
            <person name="Busman M."/>
            <person name="Brown D.W."/>
            <person name="Naumann T.A."/>
            <person name="Divon H.H."/>
            <person name="Lysoe E."/>
            <person name="Uhlig S."/>
            <person name="Proctor R.H."/>
        </authorList>
    </citation>
    <scope>NUCLEOTIDE SEQUENCE</scope>
    <source>
        <strain evidence="2">NRRL 22465</strain>
    </source>
</reference>
<organism evidence="2 3">
    <name type="scientific">Fusarium zealandicum</name>
    <dbReference type="NCBI Taxonomy" id="1053134"/>
    <lineage>
        <taxon>Eukaryota</taxon>
        <taxon>Fungi</taxon>
        <taxon>Dikarya</taxon>
        <taxon>Ascomycota</taxon>
        <taxon>Pezizomycotina</taxon>
        <taxon>Sordariomycetes</taxon>
        <taxon>Hypocreomycetidae</taxon>
        <taxon>Hypocreales</taxon>
        <taxon>Nectriaceae</taxon>
        <taxon>Fusarium</taxon>
        <taxon>Fusarium staphyleae species complex</taxon>
    </lineage>
</organism>
<accession>A0A8H4UM19</accession>
<gene>
    <name evidence="2" type="ORF">FZEAL_4245</name>
</gene>